<sequence length="256" mass="28570">MSKKMSGHLIAFEMDVTIDEQVENAKNLVTDHLMQSGKQLHAVVNNVGIIGNYLVDDVLTLDDYKKAFDVNALSVIRTVKAFKSLIKQSRGRIITCVCSATRFVIPGFGPYTTSKCASKAYMETIRHELYPFGVTVVTIEPGQYQTDGNDAGSIPTIIDAVWKRATPEQKNEYGEYFAAAAKKVSMRLNQGSPTDISPVIDAYFHAIAAKWPYKSYLCGTTCKLLHWPYSFLPVAVQEVIMAFFGWLYTMPPYAHC</sequence>
<dbReference type="SUPFAM" id="SSF51735">
    <property type="entry name" value="NAD(P)-binding Rossmann-fold domains"/>
    <property type="match status" value="1"/>
</dbReference>
<dbReference type="EMBL" id="JBGFUD010004169">
    <property type="protein sequence ID" value="MFH4979417.1"/>
    <property type="molecule type" value="Genomic_DNA"/>
</dbReference>
<evidence type="ECO:0000313" key="1">
    <source>
        <dbReference type="EMBL" id="MFH4979417.1"/>
    </source>
</evidence>
<name>A0ABD6ES86_9BILA</name>
<dbReference type="AlphaFoldDB" id="A0ABD6ES86"/>
<dbReference type="InterPro" id="IPR002347">
    <property type="entry name" value="SDR_fam"/>
</dbReference>
<comment type="caution">
    <text evidence="1">The sequence shown here is derived from an EMBL/GenBank/DDBJ whole genome shotgun (WGS) entry which is preliminary data.</text>
</comment>
<keyword evidence="2" id="KW-1185">Reference proteome</keyword>
<organism evidence="1 2">
    <name type="scientific">Gnathostoma spinigerum</name>
    <dbReference type="NCBI Taxonomy" id="75299"/>
    <lineage>
        <taxon>Eukaryota</taxon>
        <taxon>Metazoa</taxon>
        <taxon>Ecdysozoa</taxon>
        <taxon>Nematoda</taxon>
        <taxon>Chromadorea</taxon>
        <taxon>Rhabditida</taxon>
        <taxon>Spirurina</taxon>
        <taxon>Gnathostomatomorpha</taxon>
        <taxon>Gnathostomatoidea</taxon>
        <taxon>Gnathostomatidae</taxon>
        <taxon>Gnathostoma</taxon>
    </lineage>
</organism>
<dbReference type="PANTHER" id="PTHR43313">
    <property type="entry name" value="SHORT-CHAIN DEHYDROGENASE/REDUCTASE FAMILY 9C"/>
    <property type="match status" value="1"/>
</dbReference>
<dbReference type="Pfam" id="PF00106">
    <property type="entry name" value="adh_short"/>
    <property type="match status" value="1"/>
</dbReference>
<protein>
    <submittedName>
        <fullName evidence="1">Uncharacterized protein</fullName>
    </submittedName>
</protein>
<dbReference type="Proteomes" id="UP001608902">
    <property type="component" value="Unassembled WGS sequence"/>
</dbReference>
<dbReference type="PRINTS" id="PR00081">
    <property type="entry name" value="GDHRDH"/>
</dbReference>
<dbReference type="Gene3D" id="3.40.50.720">
    <property type="entry name" value="NAD(P)-binding Rossmann-like Domain"/>
    <property type="match status" value="1"/>
</dbReference>
<accession>A0ABD6ES86</accession>
<proteinExistence type="predicted"/>
<evidence type="ECO:0000313" key="2">
    <source>
        <dbReference type="Proteomes" id="UP001608902"/>
    </source>
</evidence>
<dbReference type="PANTHER" id="PTHR43313:SF7">
    <property type="entry name" value="17-BETA-HYDROXYSTEROID DEHYDROGENASE TYPE 6"/>
    <property type="match status" value="1"/>
</dbReference>
<gene>
    <name evidence="1" type="ORF">AB6A40_006126</name>
</gene>
<reference evidence="1 2" key="1">
    <citation type="submission" date="2024-08" db="EMBL/GenBank/DDBJ databases">
        <title>Gnathostoma spinigerum genome.</title>
        <authorList>
            <person name="Gonzalez-Bertolin B."/>
            <person name="Monzon S."/>
            <person name="Zaballos A."/>
            <person name="Jimenez P."/>
            <person name="Dekumyoy P."/>
            <person name="Varona S."/>
            <person name="Cuesta I."/>
            <person name="Sumanam S."/>
            <person name="Adisakwattana P."/>
            <person name="Gasser R.B."/>
            <person name="Hernandez-Gonzalez A."/>
            <person name="Young N.D."/>
            <person name="Perteguer M.J."/>
        </authorList>
    </citation>
    <scope>NUCLEOTIDE SEQUENCE [LARGE SCALE GENOMIC DNA]</scope>
    <source>
        <strain evidence="1">AL3</strain>
        <tissue evidence="1">Liver</tissue>
    </source>
</reference>
<dbReference type="InterPro" id="IPR036291">
    <property type="entry name" value="NAD(P)-bd_dom_sf"/>
</dbReference>